<keyword evidence="3" id="KW-1185">Reference proteome</keyword>
<dbReference type="EMBL" id="GL348720">
    <property type="protein sequence ID" value="EFH42851.1"/>
    <property type="molecule type" value="Genomic_DNA"/>
</dbReference>
<name>D7MQK8_ARALL</name>
<sequence length="68" mass="7601">MSRLSVLRFGLASWWWVASGSLCTAHHHLQISFRRLEWSVVASVWLQVSVSSLRSVLLRFSQATGSGA</sequence>
<proteinExistence type="predicted"/>
<evidence type="ECO:0000313" key="3">
    <source>
        <dbReference type="Proteomes" id="UP000008694"/>
    </source>
</evidence>
<gene>
    <name evidence="2" type="ORF">ARALYDRAFT_919711</name>
</gene>
<dbReference type="Proteomes" id="UP000008694">
    <property type="component" value="Unassembled WGS sequence"/>
</dbReference>
<protein>
    <submittedName>
        <fullName evidence="2">Expressed protein</fullName>
    </submittedName>
</protein>
<dbReference type="Gramene" id="scaffold_803111.1">
    <property type="protein sequence ID" value="scaffold_803111.1"/>
    <property type="gene ID" value="scaffold_803111.1"/>
</dbReference>
<dbReference type="AlphaFoldDB" id="D7MQK8"/>
<evidence type="ECO:0000256" key="1">
    <source>
        <dbReference type="SAM" id="SignalP"/>
    </source>
</evidence>
<organism evidence="3">
    <name type="scientific">Arabidopsis lyrata subsp. lyrata</name>
    <name type="common">Lyre-leaved rock-cress</name>
    <dbReference type="NCBI Taxonomy" id="81972"/>
    <lineage>
        <taxon>Eukaryota</taxon>
        <taxon>Viridiplantae</taxon>
        <taxon>Streptophyta</taxon>
        <taxon>Embryophyta</taxon>
        <taxon>Tracheophyta</taxon>
        <taxon>Spermatophyta</taxon>
        <taxon>Magnoliopsida</taxon>
        <taxon>eudicotyledons</taxon>
        <taxon>Gunneridae</taxon>
        <taxon>Pentapetalae</taxon>
        <taxon>rosids</taxon>
        <taxon>malvids</taxon>
        <taxon>Brassicales</taxon>
        <taxon>Brassicaceae</taxon>
        <taxon>Camelineae</taxon>
        <taxon>Arabidopsis</taxon>
    </lineage>
</organism>
<accession>D7MQK8</accession>
<feature type="signal peptide" evidence="1">
    <location>
        <begin position="1"/>
        <end position="20"/>
    </location>
</feature>
<evidence type="ECO:0000313" key="2">
    <source>
        <dbReference type="EMBL" id="EFH42851.1"/>
    </source>
</evidence>
<keyword evidence="1" id="KW-0732">Signal</keyword>
<reference evidence="3" key="1">
    <citation type="journal article" date="2011" name="Nat. Genet.">
        <title>The Arabidopsis lyrata genome sequence and the basis of rapid genome size change.</title>
        <authorList>
            <person name="Hu T.T."/>
            <person name="Pattyn P."/>
            <person name="Bakker E.G."/>
            <person name="Cao J."/>
            <person name="Cheng J.-F."/>
            <person name="Clark R.M."/>
            <person name="Fahlgren N."/>
            <person name="Fawcett J.A."/>
            <person name="Grimwood J."/>
            <person name="Gundlach H."/>
            <person name="Haberer G."/>
            <person name="Hollister J.D."/>
            <person name="Ossowski S."/>
            <person name="Ottilar R.P."/>
            <person name="Salamov A.A."/>
            <person name="Schneeberger K."/>
            <person name="Spannagl M."/>
            <person name="Wang X."/>
            <person name="Yang L."/>
            <person name="Nasrallah M.E."/>
            <person name="Bergelson J."/>
            <person name="Carrington J.C."/>
            <person name="Gaut B.S."/>
            <person name="Schmutz J."/>
            <person name="Mayer K.F.X."/>
            <person name="Van de Peer Y."/>
            <person name="Grigoriev I.V."/>
            <person name="Nordborg M."/>
            <person name="Weigel D."/>
            <person name="Guo Y.-L."/>
        </authorList>
    </citation>
    <scope>NUCLEOTIDE SEQUENCE [LARGE SCALE GENOMIC DNA]</scope>
    <source>
        <strain evidence="3">cv. MN47</strain>
    </source>
</reference>
<feature type="chain" id="PRO_5003104054" evidence="1">
    <location>
        <begin position="21"/>
        <end position="68"/>
    </location>
</feature>
<dbReference type="HOGENOM" id="CLU_2797433_0_0_1"/>